<dbReference type="GO" id="GO:2000049">
    <property type="term" value="P:positive regulation of cell-cell adhesion mediated by cadherin"/>
    <property type="evidence" value="ECO:0007669"/>
    <property type="project" value="TreeGrafter"/>
</dbReference>
<dbReference type="AlphaFoldDB" id="A0A1A9WQH4"/>
<protein>
    <submittedName>
        <fullName evidence="2">Uncharacterized protein</fullName>
    </submittedName>
</protein>
<evidence type="ECO:0000313" key="3">
    <source>
        <dbReference type="Proteomes" id="UP000091820"/>
    </source>
</evidence>
<dbReference type="VEuPathDB" id="VectorBase:GBRI028247"/>
<reference evidence="3" key="1">
    <citation type="submission" date="2014-03" db="EMBL/GenBank/DDBJ databases">
        <authorList>
            <person name="Aksoy S."/>
            <person name="Warren W."/>
            <person name="Wilson R.K."/>
        </authorList>
    </citation>
    <scope>NUCLEOTIDE SEQUENCE [LARGE SCALE GENOMIC DNA]</scope>
    <source>
        <strain evidence="3">IAEA</strain>
    </source>
</reference>
<organism evidence="2 3">
    <name type="scientific">Glossina brevipalpis</name>
    <dbReference type="NCBI Taxonomy" id="37001"/>
    <lineage>
        <taxon>Eukaryota</taxon>
        <taxon>Metazoa</taxon>
        <taxon>Ecdysozoa</taxon>
        <taxon>Arthropoda</taxon>
        <taxon>Hexapoda</taxon>
        <taxon>Insecta</taxon>
        <taxon>Pterygota</taxon>
        <taxon>Neoptera</taxon>
        <taxon>Endopterygota</taxon>
        <taxon>Diptera</taxon>
        <taxon>Brachycera</taxon>
        <taxon>Muscomorpha</taxon>
        <taxon>Hippoboscoidea</taxon>
        <taxon>Glossinidae</taxon>
        <taxon>Glossina</taxon>
    </lineage>
</organism>
<dbReference type="PANTHER" id="PTHR13806:SF46">
    <property type="entry name" value="FLOTILLIN-1-RELATED"/>
    <property type="match status" value="1"/>
</dbReference>
<reference evidence="2" key="2">
    <citation type="submission" date="2020-05" db="UniProtKB">
        <authorList>
            <consortium name="EnsemblMetazoa"/>
        </authorList>
    </citation>
    <scope>IDENTIFICATION</scope>
    <source>
        <strain evidence="2">IAEA</strain>
    </source>
</reference>
<sequence>MPRMGGRQASNGRLLAEIWNSYIFSENYIFQSVCGFKSYRKVFHIALVTLEGHQRAIMDSMTVEEIYKDRKKFSKQVLEVAFSDLANMGITVGYLKALGMATTAEVKRDARTGKAEVRSEAQIKEAIAEEQRK</sequence>
<accession>A0A1A9WQH4</accession>
<dbReference type="GO" id="GO:0072659">
    <property type="term" value="P:protein localization to plasma membrane"/>
    <property type="evidence" value="ECO:0007669"/>
    <property type="project" value="TreeGrafter"/>
</dbReference>
<dbReference type="InterPro" id="IPR036013">
    <property type="entry name" value="Band_7/SPFH_dom_sf"/>
</dbReference>
<comment type="similarity">
    <text evidence="1">Belongs to the band 7/mec-2 family. Flotillin subfamily.</text>
</comment>
<dbReference type="GO" id="GO:0070528">
    <property type="term" value="P:protein kinase C signaling"/>
    <property type="evidence" value="ECO:0007669"/>
    <property type="project" value="TreeGrafter"/>
</dbReference>
<keyword evidence="3" id="KW-1185">Reference proteome</keyword>
<dbReference type="GO" id="GO:1901890">
    <property type="term" value="P:positive regulation of cell junction assembly"/>
    <property type="evidence" value="ECO:0007669"/>
    <property type="project" value="TreeGrafter"/>
</dbReference>
<evidence type="ECO:0000256" key="1">
    <source>
        <dbReference type="RuleBase" id="RU366054"/>
    </source>
</evidence>
<dbReference type="SUPFAM" id="SSF117892">
    <property type="entry name" value="Band 7/SPFH domain"/>
    <property type="match status" value="1"/>
</dbReference>
<dbReference type="EnsemblMetazoa" id="GBRI028247-RA">
    <property type="protein sequence ID" value="GBRI028247-PA"/>
    <property type="gene ID" value="GBRI028247"/>
</dbReference>
<proteinExistence type="inferred from homology"/>
<dbReference type="GO" id="GO:0031410">
    <property type="term" value="C:cytoplasmic vesicle"/>
    <property type="evidence" value="ECO:0007669"/>
    <property type="project" value="TreeGrafter"/>
</dbReference>
<dbReference type="InterPro" id="IPR027705">
    <property type="entry name" value="Flotillin_fam"/>
</dbReference>
<name>A0A1A9WQH4_9MUSC</name>
<dbReference type="CDD" id="cd03399">
    <property type="entry name" value="SPFH_flotillin"/>
    <property type="match status" value="1"/>
</dbReference>
<dbReference type="GO" id="GO:0045807">
    <property type="term" value="P:positive regulation of endocytosis"/>
    <property type="evidence" value="ECO:0007669"/>
    <property type="project" value="TreeGrafter"/>
</dbReference>
<dbReference type="GO" id="GO:0016600">
    <property type="term" value="C:flotillin complex"/>
    <property type="evidence" value="ECO:0007669"/>
    <property type="project" value="TreeGrafter"/>
</dbReference>
<dbReference type="GO" id="GO:0002020">
    <property type="term" value="F:protease binding"/>
    <property type="evidence" value="ECO:0007669"/>
    <property type="project" value="TreeGrafter"/>
</dbReference>
<evidence type="ECO:0000313" key="2">
    <source>
        <dbReference type="EnsemblMetazoa" id="GBRI028247-PA"/>
    </source>
</evidence>
<dbReference type="STRING" id="37001.A0A1A9WQH4"/>
<dbReference type="GO" id="GO:0002090">
    <property type="term" value="P:regulation of receptor internalization"/>
    <property type="evidence" value="ECO:0007669"/>
    <property type="project" value="TreeGrafter"/>
</dbReference>
<dbReference type="PANTHER" id="PTHR13806">
    <property type="entry name" value="FLOTILLIN-RELATED"/>
    <property type="match status" value="1"/>
</dbReference>
<dbReference type="Gene3D" id="3.30.479.30">
    <property type="entry name" value="Band 7 domain"/>
    <property type="match status" value="1"/>
</dbReference>
<dbReference type="Proteomes" id="UP000091820">
    <property type="component" value="Unassembled WGS sequence"/>
</dbReference>